<dbReference type="SUPFAM" id="SSF49464">
    <property type="entry name" value="Carboxypeptidase regulatory domain-like"/>
    <property type="match status" value="1"/>
</dbReference>
<evidence type="ECO:0000313" key="2">
    <source>
        <dbReference type="EMBL" id="KZS42532.1"/>
    </source>
</evidence>
<protein>
    <recommendedName>
        <fullName evidence="4">TonB-dependent receptor-like beta-barrel domain-containing protein</fullName>
    </recommendedName>
</protein>
<dbReference type="RefSeq" id="WP_066310431.1">
    <property type="nucleotide sequence ID" value="NZ_LQRT01000002.1"/>
</dbReference>
<dbReference type="Pfam" id="PF13715">
    <property type="entry name" value="CarbopepD_reg_2"/>
    <property type="match status" value="1"/>
</dbReference>
<gene>
    <name evidence="2" type="ORF">AWE51_03565</name>
</gene>
<feature type="signal peptide" evidence="1">
    <location>
        <begin position="1"/>
        <end position="23"/>
    </location>
</feature>
<evidence type="ECO:0008006" key="4">
    <source>
        <dbReference type="Google" id="ProtNLM"/>
    </source>
</evidence>
<dbReference type="AlphaFoldDB" id="A0A163CLB9"/>
<proteinExistence type="predicted"/>
<dbReference type="Gene3D" id="2.60.40.1120">
    <property type="entry name" value="Carboxypeptidase-like, regulatory domain"/>
    <property type="match status" value="1"/>
</dbReference>
<dbReference type="STRING" id="1642818.AWE51_03565"/>
<dbReference type="InterPro" id="IPR008969">
    <property type="entry name" value="CarboxyPept-like_regulatory"/>
</dbReference>
<dbReference type="OrthoDB" id="9768177at2"/>
<evidence type="ECO:0000313" key="3">
    <source>
        <dbReference type="Proteomes" id="UP000076715"/>
    </source>
</evidence>
<keyword evidence="1" id="KW-0732">Signal</keyword>
<dbReference type="Proteomes" id="UP000076715">
    <property type="component" value="Unassembled WGS sequence"/>
</dbReference>
<accession>A0A163CLB9</accession>
<sequence>MKNQLLLRYIGILILLNSQCIYAQQGIVSGTLKDEEGLPLPGVNIIIKGTTTGTQTDFDGNYNISCAIGDVLTFSYVGFGQKEILVTAKMFGGNDSTEIIKKQAVEPIKSKSYGKAITNNRTTGFMIPDIGNDGYTYNKDGPNYFNHYRIKDIVVDNSETKVKLTYFTPDIFYETGWNSTLAMQFIQNSNLPRLQKEFSQGQPFNNQNTFFGPESGVPFSYGPRLSTLKFDGLSNPFDQNGRLIPNTNNDGAIVNAYDNEILRTVVKTGNDLFFNVSTQNHFIGILFNSKKNRDIFNRENSRFEKVTLNYNNAKNSSKKLIWDTFITYTNTIDNQPNLNGFLNTLLLNTWATPTSFDSKQGTILPDNKQRTFSANNFNNPNWLLENNRNRIRTNDFVASLQNTLELSDNTSLYANTNYTSTKNTQEFGLIPDTIGFLDGYGSTKDFNSDAFNSLINFKFNSNGNKNELELESTVQYTYNSLKYSLKEETGFPPFSFNNPNSTTIIEKNVVRNTVQFTNSLSYSFSEYEAKASITHNAITSSIQNNKWFLPSFQFEIDLSNFLDSYWLYDIKLHTSTSFEAQQTPLYYANQSHNSLDITPIQSLGLIANDDLFVSNDIELEEKNSFTLGTNLVFELFNRPATLEANYYNYKHKKSVFPVINENQFQLKNVADINQYGFESTFSFPIYFKYNFSYTPKLVFSTYRNKVSKIYGNNERIPIAGFSTISKNLIKGQPAGVLVGSAYARDNQNNIIIDQDGFPLISSTPQIIGDPTPDFSLGFSNSFDWERLQFSFLIDFQKGGDVWNGTQNALNYLGTSQQSAEEREISQFVYDGVDQQGQINTIPVDFANPENDIQDNRFVRYGFEGVAEEAIVKGTYLNLKSIQLSYQFRRDTDRDFIRLLDIGIYAKNIFTYTKYRGASPYSSLFDHSSGQQLQFFNTPLTSEVGLQVKIKI</sequence>
<organism evidence="2 3">
    <name type="scientific">Aquimarina aggregata</name>
    <dbReference type="NCBI Taxonomy" id="1642818"/>
    <lineage>
        <taxon>Bacteria</taxon>
        <taxon>Pseudomonadati</taxon>
        <taxon>Bacteroidota</taxon>
        <taxon>Flavobacteriia</taxon>
        <taxon>Flavobacteriales</taxon>
        <taxon>Flavobacteriaceae</taxon>
        <taxon>Aquimarina</taxon>
    </lineage>
</organism>
<name>A0A163CLB9_9FLAO</name>
<feature type="chain" id="PRO_5007842052" description="TonB-dependent receptor-like beta-barrel domain-containing protein" evidence="1">
    <location>
        <begin position="24"/>
        <end position="951"/>
    </location>
</feature>
<dbReference type="EMBL" id="LQRT01000002">
    <property type="protein sequence ID" value="KZS42532.1"/>
    <property type="molecule type" value="Genomic_DNA"/>
</dbReference>
<comment type="caution">
    <text evidence="2">The sequence shown here is derived from an EMBL/GenBank/DDBJ whole genome shotgun (WGS) entry which is preliminary data.</text>
</comment>
<evidence type="ECO:0000256" key="1">
    <source>
        <dbReference type="SAM" id="SignalP"/>
    </source>
</evidence>
<reference evidence="2 3" key="1">
    <citation type="submission" date="2016-01" db="EMBL/GenBank/DDBJ databases">
        <title>The draft genome sequence of Aquimarina sp. RZW4-3-2.</title>
        <authorList>
            <person name="Wang Y."/>
        </authorList>
    </citation>
    <scope>NUCLEOTIDE SEQUENCE [LARGE SCALE GENOMIC DNA]</scope>
    <source>
        <strain evidence="2 3">RZW4-3-2</strain>
    </source>
</reference>
<keyword evidence="3" id="KW-1185">Reference proteome</keyword>